<dbReference type="PANTHER" id="PTHR30386">
    <property type="entry name" value="MEMBRANE FUSION SUBUNIT OF EMRAB-TOLC MULTIDRUG EFFLUX PUMP"/>
    <property type="match status" value="1"/>
</dbReference>
<dbReference type="Proteomes" id="UP000031599">
    <property type="component" value="Unassembled WGS sequence"/>
</dbReference>
<proteinExistence type="predicted"/>
<dbReference type="AlphaFoldDB" id="A0A0C1ZLX7"/>
<organism evidence="2 3">
    <name type="scientific">Enhygromyxa salina</name>
    <dbReference type="NCBI Taxonomy" id="215803"/>
    <lineage>
        <taxon>Bacteria</taxon>
        <taxon>Pseudomonadati</taxon>
        <taxon>Myxococcota</taxon>
        <taxon>Polyangia</taxon>
        <taxon>Nannocystales</taxon>
        <taxon>Nannocystaceae</taxon>
        <taxon>Enhygromyxa</taxon>
    </lineage>
</organism>
<accession>A0A0C1ZLX7</accession>
<evidence type="ECO:0000313" key="3">
    <source>
        <dbReference type="Proteomes" id="UP000031599"/>
    </source>
</evidence>
<dbReference type="Pfam" id="PF25917">
    <property type="entry name" value="BSH_RND"/>
    <property type="match status" value="1"/>
</dbReference>
<protein>
    <submittedName>
        <fullName evidence="2">Putative Co/Zn/Cd efflux system membrane fusion protein</fullName>
    </submittedName>
</protein>
<dbReference type="EMBL" id="JMCC02000010">
    <property type="protein sequence ID" value="KIG18514.1"/>
    <property type="molecule type" value="Genomic_DNA"/>
</dbReference>
<name>A0A0C1ZLX7_9BACT</name>
<dbReference type="InterPro" id="IPR058625">
    <property type="entry name" value="MdtA-like_BSH"/>
</dbReference>
<dbReference type="InterPro" id="IPR003018">
    <property type="entry name" value="GAF"/>
</dbReference>
<evidence type="ECO:0000259" key="1">
    <source>
        <dbReference type="SMART" id="SM00065"/>
    </source>
</evidence>
<comment type="caution">
    <text evidence="2">The sequence shown here is derived from an EMBL/GenBank/DDBJ whole genome shotgun (WGS) entry which is preliminary data.</text>
</comment>
<feature type="domain" description="GAF" evidence="1">
    <location>
        <begin position="99"/>
        <end position="241"/>
    </location>
</feature>
<dbReference type="SMART" id="SM00065">
    <property type="entry name" value="GAF"/>
    <property type="match status" value="1"/>
</dbReference>
<dbReference type="Gene3D" id="2.40.50.100">
    <property type="match status" value="1"/>
</dbReference>
<dbReference type="SUPFAM" id="SSF55781">
    <property type="entry name" value="GAF domain-like"/>
    <property type="match status" value="1"/>
</dbReference>
<gene>
    <name evidence="2" type="ORF">DB30_00199</name>
</gene>
<dbReference type="InterPro" id="IPR029016">
    <property type="entry name" value="GAF-like_dom_sf"/>
</dbReference>
<evidence type="ECO:0000313" key="2">
    <source>
        <dbReference type="EMBL" id="KIG18514.1"/>
    </source>
</evidence>
<dbReference type="SUPFAM" id="SSF111369">
    <property type="entry name" value="HlyD-like secretion proteins"/>
    <property type="match status" value="1"/>
</dbReference>
<dbReference type="RefSeq" id="WP_052546853.1">
    <property type="nucleotide sequence ID" value="NZ_JMCC02000010.1"/>
</dbReference>
<dbReference type="InterPro" id="IPR050739">
    <property type="entry name" value="MFP"/>
</dbReference>
<reference evidence="2 3" key="1">
    <citation type="submission" date="2014-12" db="EMBL/GenBank/DDBJ databases">
        <title>Genome assembly of Enhygromyxa salina DSM 15201.</title>
        <authorList>
            <person name="Sharma G."/>
            <person name="Subramanian S."/>
        </authorList>
    </citation>
    <scope>NUCLEOTIDE SEQUENCE [LARGE SCALE GENOMIC DNA]</scope>
    <source>
        <strain evidence="2 3">DSM 15201</strain>
    </source>
</reference>
<sequence>MALVVFHRVDESTLNKGLAVVGARARVIVSAPSQGWVTLADPRIYFVVGPEISPPDLTDLIASALMGPPAGDPVPESIDDAKLHKAVLDAAGRFASSEDPATATAAVCAALLELLRADRVHCLLHDAHAGALWALGPHAREGWANEGISGFVARTGRGVWATRADADPRYCRALDDPGGDGREQLLVAPIRGAGGDVHAVIVVARAAHRHGFDPRERGTLGLFVARAGPMMDHLARREEVALVVREHETRSEGPFRAEALRERRKVARGGDVVRVNGAWVVWTHRLVVALVVSALAYLVLGRVNIYSAGPAVVRLQARSEVTASASGPLSELAVTPGQVVQPGDLLARLDDRQARDELTRVEASWRSQLRARLLDPQDQATAASVVALRRQRRDARAALAEREIRAPVGGVVSDLRIRSGQHIGVGEIVMSLVRADDAQRVVALMPGADSPRIEPGMAMRIELPGYPRAYQRVTISRVSDEVVGPSEVQRFLGPALADSLTIAGPMVLVEATLASPEFVVDGRSYRFHDGMQARAEVRVDSRSLLEMLIPGLQGALTRG</sequence>
<dbReference type="Gene3D" id="3.30.450.40">
    <property type="match status" value="1"/>
</dbReference>